<evidence type="ECO:0000256" key="2">
    <source>
        <dbReference type="ARBA" id="ARBA00022553"/>
    </source>
</evidence>
<sequence length="759" mass="83518">MVQLFARIGDLCKNLIELDLEIGIHPKSDEPKCDDVVAESSESTSSELFAWRLTLAVQMGDTDSDSFQSADEEDSIAGRRNETKSTKNEKEFDSSATFQQVVREIGIKRNLNMAEPNSDAFSMKKSIGDEDEVLKELERPWIEKGMNISAPKTEISEKIGDVSGDSCDDHPDSSCHCLKDDEKKIGKKLSKVREIEKKTSNVVQIENKTSTFGLLDNILVNVEDEKSLNVANEASDGDNINISPSGVLEMTSVLDKDSDSAKSEKAGSWGWSTWGSSILNTAATSGTTWGTQLLNTATTSGTVWGTQLLNTAQTSGAVWGTQLLNTAQTSGAVWGTQLLNTAQTSVSTLRSQVGEGLSTVLHTVESTFGAPSPEELAAQVIRENKDVISEEEILEELAIGEELLNLDGESTHSSVKEDISTLDKSIIPEELQFIGLGFMSTVSTGNKVIKGGLDTLEIIGQKTMDVIQDGDPGLMNKRAAIKKLTLSEVLREAKKRAETADETPGSVKESVRKVNYTVWFDEYHGLVSLEALELVSKNCEAKVTSILAHIDDPLEKEDMESRLSSIAEICATEDSDDDDSDDSIEDTTEVVLDRLKTLGDTLTFSRLDEVYKKADKMVAEWREQLEDIVLNKSITNFYDHYTAAVKLLAEITARAVELYHKIGELLLLTQKMSAAEVARCLADFTSTLCLKINYYGAKFSECHQYHHENFGAEHKETINDLITNVFLEVSNSCSFIQDSLRLVVPVLQLKIATDIRERS</sequence>
<accession>T1JC61</accession>
<evidence type="ECO:0000256" key="1">
    <source>
        <dbReference type="ARBA" id="ARBA00006903"/>
    </source>
</evidence>
<dbReference type="EMBL" id="JH432059">
    <property type="status" value="NOT_ANNOTATED_CDS"/>
    <property type="molecule type" value="Genomic_DNA"/>
</dbReference>
<dbReference type="EnsemblMetazoa" id="SMAR011369-RA">
    <property type="protein sequence ID" value="SMAR011369-PA"/>
    <property type="gene ID" value="SMAR011369"/>
</dbReference>
<evidence type="ECO:0008006" key="6">
    <source>
        <dbReference type="Google" id="ProtNLM"/>
    </source>
</evidence>
<feature type="region of interest" description="Disordered" evidence="3">
    <location>
        <begin position="62"/>
        <end position="93"/>
    </location>
</feature>
<dbReference type="InterPro" id="IPR007998">
    <property type="entry name" value="DUF719"/>
</dbReference>
<proteinExistence type="inferred from homology"/>
<evidence type="ECO:0000313" key="5">
    <source>
        <dbReference type="Proteomes" id="UP000014500"/>
    </source>
</evidence>
<dbReference type="PANTHER" id="PTHR12842">
    <property type="entry name" value="FI01459P"/>
    <property type="match status" value="1"/>
</dbReference>
<evidence type="ECO:0000256" key="3">
    <source>
        <dbReference type="SAM" id="MobiDB-lite"/>
    </source>
</evidence>
<dbReference type="Proteomes" id="UP000014500">
    <property type="component" value="Unassembled WGS sequence"/>
</dbReference>
<keyword evidence="5" id="KW-1185">Reference proteome</keyword>
<dbReference type="PANTHER" id="PTHR12842:SF6">
    <property type="entry name" value="FI01459P"/>
    <property type="match status" value="1"/>
</dbReference>
<organism evidence="4 5">
    <name type="scientific">Strigamia maritima</name>
    <name type="common">European centipede</name>
    <name type="synonym">Geophilus maritimus</name>
    <dbReference type="NCBI Taxonomy" id="126957"/>
    <lineage>
        <taxon>Eukaryota</taxon>
        <taxon>Metazoa</taxon>
        <taxon>Ecdysozoa</taxon>
        <taxon>Arthropoda</taxon>
        <taxon>Myriapoda</taxon>
        <taxon>Chilopoda</taxon>
        <taxon>Pleurostigmophora</taxon>
        <taxon>Geophilomorpha</taxon>
        <taxon>Linotaeniidae</taxon>
        <taxon>Strigamia</taxon>
    </lineage>
</organism>
<reference evidence="5" key="1">
    <citation type="submission" date="2011-05" db="EMBL/GenBank/DDBJ databases">
        <authorList>
            <person name="Richards S.R."/>
            <person name="Qu J."/>
            <person name="Jiang H."/>
            <person name="Jhangiani S.N."/>
            <person name="Agravi P."/>
            <person name="Goodspeed R."/>
            <person name="Gross S."/>
            <person name="Mandapat C."/>
            <person name="Jackson L."/>
            <person name="Mathew T."/>
            <person name="Pu L."/>
            <person name="Thornton R."/>
            <person name="Saada N."/>
            <person name="Wilczek-Boney K.B."/>
            <person name="Lee S."/>
            <person name="Kovar C."/>
            <person name="Wu Y."/>
            <person name="Scherer S.E."/>
            <person name="Worley K.C."/>
            <person name="Muzny D.M."/>
            <person name="Gibbs R."/>
        </authorList>
    </citation>
    <scope>NUCLEOTIDE SEQUENCE</scope>
    <source>
        <strain evidence="5">Brora</strain>
    </source>
</reference>
<dbReference type="AlphaFoldDB" id="T1JC61"/>
<dbReference type="eggNOG" id="ENOG502QS74">
    <property type="taxonomic scope" value="Eukaryota"/>
</dbReference>
<keyword evidence="2" id="KW-0597">Phosphoprotein</keyword>
<reference evidence="4" key="2">
    <citation type="submission" date="2015-02" db="UniProtKB">
        <authorList>
            <consortium name="EnsemblMetazoa"/>
        </authorList>
    </citation>
    <scope>IDENTIFICATION</scope>
</reference>
<dbReference type="STRING" id="126957.T1JC61"/>
<protein>
    <recommendedName>
        <fullName evidence="6">Protein FAM114A2</fullName>
    </recommendedName>
</protein>
<dbReference type="PhylomeDB" id="T1JC61"/>
<dbReference type="HOGENOM" id="CLU_367357_0_0_1"/>
<comment type="similarity">
    <text evidence="1">Belongs to the FAM114 family.</text>
</comment>
<dbReference type="Pfam" id="PF05334">
    <property type="entry name" value="DUF719"/>
    <property type="match status" value="1"/>
</dbReference>
<evidence type="ECO:0000313" key="4">
    <source>
        <dbReference type="EnsemblMetazoa" id="SMAR011369-PA"/>
    </source>
</evidence>
<feature type="compositionally biased region" description="Basic and acidic residues" evidence="3">
    <location>
        <begin position="76"/>
        <end position="93"/>
    </location>
</feature>
<name>T1JC61_STRMM</name>